<dbReference type="EMBL" id="CP001826">
    <property type="protein sequence ID" value="ACZ42999.1"/>
    <property type="molecule type" value="Genomic_DNA"/>
</dbReference>
<sequence length="195" mass="20518">MFRAVRVLLSTMLGAILLLGLTAVSWAKTEATVIVTHNKEYGNILTDSSGRSLYIFSHDKQHESTCYGSCAQTWQPFVLKSGQPVAGKGVTAKLGTITRKDGSRQVTANGMPLYYFAGDKKPGDTNGQAVNKVWWLVSPSGQPVKSEAAGKLIPKHAPATGAGGMATRGSALPSLAIALLLLTTAAGVLGLRRAH</sequence>
<dbReference type="PANTHER" id="PTHR39335:SF1">
    <property type="entry name" value="BLL4220 PROTEIN"/>
    <property type="match status" value="1"/>
</dbReference>
<evidence type="ECO:0000256" key="1">
    <source>
        <dbReference type="SAM" id="Phobius"/>
    </source>
</evidence>
<keyword evidence="1" id="KW-0812">Transmembrane</keyword>
<keyword evidence="1" id="KW-1133">Transmembrane helix</keyword>
<protein>
    <recommendedName>
        <fullName evidence="4">Lipoprotein</fullName>
    </recommendedName>
</protein>
<dbReference type="GO" id="GO:0043448">
    <property type="term" value="P:alkane catabolic process"/>
    <property type="evidence" value="ECO:0007669"/>
    <property type="project" value="TreeGrafter"/>
</dbReference>
<dbReference type="PANTHER" id="PTHR39335">
    <property type="entry name" value="BLL4220 PROTEIN"/>
    <property type="match status" value="1"/>
</dbReference>
<evidence type="ECO:0008006" key="4">
    <source>
        <dbReference type="Google" id="ProtNLM"/>
    </source>
</evidence>
<organism evidence="2 3">
    <name type="scientific">Thermobaculum terrenum (strain ATCC BAA-798 / CCMEE 7001 / YNP1)</name>
    <dbReference type="NCBI Taxonomy" id="525904"/>
    <lineage>
        <taxon>Bacteria</taxon>
        <taxon>Bacillati</taxon>
        <taxon>Chloroflexota</taxon>
        <taxon>Chloroflexia</taxon>
        <taxon>Candidatus Thermobaculales</taxon>
        <taxon>Candidatus Thermobaculaceae</taxon>
        <taxon>Thermobaculum</taxon>
    </lineage>
</organism>
<evidence type="ECO:0000313" key="3">
    <source>
        <dbReference type="Proteomes" id="UP000000323"/>
    </source>
</evidence>
<dbReference type="Pfam" id="PF03640">
    <property type="entry name" value="Lipoprotein_15"/>
    <property type="match status" value="2"/>
</dbReference>
<keyword evidence="1" id="KW-0472">Membrane</keyword>
<keyword evidence="3" id="KW-1185">Reference proteome</keyword>
<name>D1CGX8_THET1</name>
<dbReference type="eggNOG" id="COG4315">
    <property type="taxonomic scope" value="Bacteria"/>
</dbReference>
<dbReference type="Proteomes" id="UP000000323">
    <property type="component" value="Chromosome 2"/>
</dbReference>
<evidence type="ECO:0000313" key="2">
    <source>
        <dbReference type="EMBL" id="ACZ42999.1"/>
    </source>
</evidence>
<dbReference type="OrthoDB" id="9805202at2"/>
<dbReference type="KEGG" id="ttr:Tter_2096"/>
<proteinExistence type="predicted"/>
<dbReference type="InterPro" id="IPR005297">
    <property type="entry name" value="Lipoprotein_repeat"/>
</dbReference>
<reference evidence="3" key="1">
    <citation type="journal article" date="2010" name="Stand. Genomic Sci.">
        <title>Complete genome sequence of 'Thermobaculum terrenum' type strain (YNP1).</title>
        <authorList>
            <person name="Kiss H."/>
            <person name="Cleland D."/>
            <person name="Lapidus A."/>
            <person name="Lucas S."/>
            <person name="Glavina Del Rio T."/>
            <person name="Nolan M."/>
            <person name="Tice H."/>
            <person name="Han C."/>
            <person name="Goodwin L."/>
            <person name="Pitluck S."/>
            <person name="Liolios K."/>
            <person name="Ivanova N."/>
            <person name="Mavromatis K."/>
            <person name="Ovchinnikova G."/>
            <person name="Pati A."/>
            <person name="Chen A."/>
            <person name="Palaniappan K."/>
            <person name="Land M."/>
            <person name="Hauser L."/>
            <person name="Chang Y."/>
            <person name="Jeffries C."/>
            <person name="Lu M."/>
            <person name="Brettin T."/>
            <person name="Detter J."/>
            <person name="Goker M."/>
            <person name="Tindall B."/>
            <person name="Beck B."/>
            <person name="McDermott T."/>
            <person name="Woyke T."/>
            <person name="Bristow J."/>
            <person name="Eisen J."/>
            <person name="Markowitz V."/>
            <person name="Hugenholtz P."/>
            <person name="Kyrpides N."/>
            <person name="Klenk H."/>
            <person name="Cheng J."/>
        </authorList>
    </citation>
    <scope>NUCLEOTIDE SEQUENCE [LARGE SCALE GENOMIC DNA]</scope>
    <source>
        <strain evidence="3">ATCC BAA-798 / YNP1</strain>
    </source>
</reference>
<accession>D1CGX8</accession>
<dbReference type="HOGENOM" id="CLU_1420860_0_0_0"/>
<feature type="transmembrane region" description="Helical" evidence="1">
    <location>
        <begin position="171"/>
        <end position="191"/>
    </location>
</feature>
<dbReference type="AlphaFoldDB" id="D1CGX8"/>
<gene>
    <name evidence="2" type="ordered locus">Tter_2096</name>
</gene>
<dbReference type="RefSeq" id="WP_012876030.1">
    <property type="nucleotide sequence ID" value="NC_013526.1"/>
</dbReference>